<protein>
    <submittedName>
        <fullName evidence="3">NAD(P)-dependent oxidoreductase</fullName>
        <ecNumber evidence="3">1.1.1.47</ecNumber>
    </submittedName>
</protein>
<dbReference type="CDD" id="cd05233">
    <property type="entry name" value="SDR_c"/>
    <property type="match status" value="1"/>
</dbReference>
<dbReference type="Gene3D" id="3.40.50.720">
    <property type="entry name" value="NAD(P)-binding Rossmann-like Domain"/>
    <property type="match status" value="1"/>
</dbReference>
<dbReference type="EMBL" id="PHIG01000035">
    <property type="protein sequence ID" value="PJK29216.1"/>
    <property type="molecule type" value="Genomic_DNA"/>
</dbReference>
<reference evidence="3 4" key="1">
    <citation type="submission" date="2017-11" db="EMBL/GenBank/DDBJ databases">
        <title>Draft genome sequence of Rhizobiales bacterium SY3-13.</title>
        <authorList>
            <person name="Sun C."/>
        </authorList>
    </citation>
    <scope>NUCLEOTIDE SEQUENCE [LARGE SCALE GENOMIC DNA]</scope>
    <source>
        <strain evidence="3 4">SY3-13</strain>
    </source>
</reference>
<evidence type="ECO:0000256" key="1">
    <source>
        <dbReference type="ARBA" id="ARBA00006484"/>
    </source>
</evidence>
<comment type="caution">
    <text evidence="3">The sequence shown here is derived from an EMBL/GenBank/DDBJ whole genome shotgun (WGS) entry which is preliminary data.</text>
</comment>
<dbReference type="OrthoDB" id="8419486at2"/>
<keyword evidence="2 3" id="KW-0560">Oxidoreductase</keyword>
<keyword evidence="4" id="KW-1185">Reference proteome</keyword>
<dbReference type="Proteomes" id="UP000229498">
    <property type="component" value="Unassembled WGS sequence"/>
</dbReference>
<gene>
    <name evidence="3" type="ORF">CVT23_13085</name>
</gene>
<name>A0A2M9G0I6_9PROT</name>
<dbReference type="GO" id="GO:0047936">
    <property type="term" value="F:glucose 1-dehydrogenase [NAD(P)+] activity"/>
    <property type="evidence" value="ECO:0007669"/>
    <property type="project" value="UniProtKB-EC"/>
</dbReference>
<evidence type="ECO:0000313" key="3">
    <source>
        <dbReference type="EMBL" id="PJK29216.1"/>
    </source>
</evidence>
<dbReference type="InterPro" id="IPR002347">
    <property type="entry name" value="SDR_fam"/>
</dbReference>
<evidence type="ECO:0000313" key="4">
    <source>
        <dbReference type="Proteomes" id="UP000229498"/>
    </source>
</evidence>
<dbReference type="PANTHER" id="PTHR43639">
    <property type="entry name" value="OXIDOREDUCTASE, SHORT-CHAIN DEHYDROGENASE/REDUCTASE FAMILY (AFU_ORTHOLOGUE AFUA_5G02870)"/>
    <property type="match status" value="1"/>
</dbReference>
<comment type="similarity">
    <text evidence="1">Belongs to the short-chain dehydrogenases/reductases (SDR) family.</text>
</comment>
<dbReference type="EC" id="1.1.1.47" evidence="3"/>
<organism evidence="3 4">
    <name type="scientific">Minwuia thermotolerans</name>
    <dbReference type="NCBI Taxonomy" id="2056226"/>
    <lineage>
        <taxon>Bacteria</taxon>
        <taxon>Pseudomonadati</taxon>
        <taxon>Pseudomonadota</taxon>
        <taxon>Alphaproteobacteria</taxon>
        <taxon>Minwuiales</taxon>
        <taxon>Minwuiaceae</taxon>
        <taxon>Minwuia</taxon>
    </lineage>
</organism>
<proteinExistence type="inferred from homology"/>
<dbReference type="PRINTS" id="PR00080">
    <property type="entry name" value="SDRFAMILY"/>
</dbReference>
<sequence>MTPVLVVTGGSRGIGAACVQEAVAAGWRVVFSYHSRDDAAASVAASCAGEAIAVQADAGVEADVARLFETAAEAGPVRGLVNNAAVLQPHGKLVDLDPAVLDPMWRTNLTGTILSTQEAIRRMARSRGGDGGVIVNISSRGSVHGAPGAFAAYAASKGAIDTLTHGLAIEVADEGIRVNAVRPGLIDTEIYEGAGIPDQASRVGPTVPLGRAGTPAEVAAAVVWLLSDAASYVSGALLDVGGGR</sequence>
<evidence type="ECO:0000256" key="2">
    <source>
        <dbReference type="ARBA" id="ARBA00023002"/>
    </source>
</evidence>
<accession>A0A2M9G0I6</accession>
<dbReference type="PRINTS" id="PR00081">
    <property type="entry name" value="GDHRDH"/>
</dbReference>
<dbReference type="FunFam" id="3.40.50.720:FF:000084">
    <property type="entry name" value="Short-chain dehydrogenase reductase"/>
    <property type="match status" value="1"/>
</dbReference>
<dbReference type="Pfam" id="PF13561">
    <property type="entry name" value="adh_short_C2"/>
    <property type="match status" value="1"/>
</dbReference>
<dbReference type="PANTHER" id="PTHR43639:SF1">
    <property type="entry name" value="SHORT-CHAIN DEHYDROGENASE_REDUCTASE FAMILY PROTEIN"/>
    <property type="match status" value="1"/>
</dbReference>
<dbReference type="InterPro" id="IPR036291">
    <property type="entry name" value="NAD(P)-bd_dom_sf"/>
</dbReference>
<dbReference type="AlphaFoldDB" id="A0A2M9G0I6"/>
<dbReference type="SUPFAM" id="SSF51735">
    <property type="entry name" value="NAD(P)-binding Rossmann-fold domains"/>
    <property type="match status" value="1"/>
</dbReference>